<accession>A0ABY1PSK5</accession>
<keyword evidence="3" id="KW-0804">Transcription</keyword>
<evidence type="ECO:0000313" key="6">
    <source>
        <dbReference type="EMBL" id="SMP44273.1"/>
    </source>
</evidence>
<reference evidence="6 7" key="1">
    <citation type="submission" date="2017-05" db="EMBL/GenBank/DDBJ databases">
        <authorList>
            <person name="Varghese N."/>
            <person name="Submissions S."/>
        </authorList>
    </citation>
    <scope>NUCLEOTIDE SEQUENCE [LARGE SCALE GENOMIC DNA]</scope>
    <source>
        <strain evidence="6 7">DSM 25457</strain>
    </source>
</reference>
<keyword evidence="1" id="KW-0805">Transcription regulation</keyword>
<evidence type="ECO:0000256" key="4">
    <source>
        <dbReference type="PROSITE-ProRule" id="PRU00335"/>
    </source>
</evidence>
<evidence type="ECO:0000259" key="5">
    <source>
        <dbReference type="PROSITE" id="PS50977"/>
    </source>
</evidence>
<evidence type="ECO:0000256" key="3">
    <source>
        <dbReference type="ARBA" id="ARBA00023163"/>
    </source>
</evidence>
<dbReference type="Pfam" id="PF00440">
    <property type="entry name" value="TetR_N"/>
    <property type="match status" value="1"/>
</dbReference>
<gene>
    <name evidence="6" type="ORF">SAMN06265222_1011108</name>
</gene>
<dbReference type="InterPro" id="IPR001647">
    <property type="entry name" value="HTH_TetR"/>
</dbReference>
<feature type="DNA-binding region" description="H-T-H motif" evidence="4">
    <location>
        <begin position="54"/>
        <end position="73"/>
    </location>
</feature>
<comment type="caution">
    <text evidence="6">The sequence shown here is derived from an EMBL/GenBank/DDBJ whole genome shotgun (WGS) entry which is preliminary data.</text>
</comment>
<dbReference type="InterPro" id="IPR050109">
    <property type="entry name" value="HTH-type_TetR-like_transc_reg"/>
</dbReference>
<dbReference type="Gene3D" id="1.10.357.10">
    <property type="entry name" value="Tetracycline Repressor, domain 2"/>
    <property type="match status" value="1"/>
</dbReference>
<keyword evidence="7" id="KW-1185">Reference proteome</keyword>
<dbReference type="Proteomes" id="UP001158067">
    <property type="component" value="Unassembled WGS sequence"/>
</dbReference>
<dbReference type="InterPro" id="IPR009057">
    <property type="entry name" value="Homeodomain-like_sf"/>
</dbReference>
<sequence length="289" mass="32077">MSFLTGCQIKTFSDSVVMSATKLTPKQLEIRQRGSRILDCAFPMVCEGGLAALSMEAIAKAMNCTRGTIYNHFPNKEDVLLALATRAVQRRMRLFHYGTTLGRNSRESCAAIGIAAEVYADLMPDDFAIEQVTRHDPLWQKTSPQRRSILRRSEHLCISGVGGTIEAAIEQGHLPVPQGTHKRELIERLVFGLWSLVYGGLVLEATGRAMDTEDHPDFEPSPENELTITAPRLAIRRNCNALLDDAGWQPLYSPKQYNASVRRIRAQLIEHAETIRNATDAADEAEATS</sequence>
<dbReference type="PANTHER" id="PTHR30055:SF234">
    <property type="entry name" value="HTH-TYPE TRANSCRIPTIONAL REGULATOR BETI"/>
    <property type="match status" value="1"/>
</dbReference>
<dbReference type="EMBL" id="FXUG01000001">
    <property type="protein sequence ID" value="SMP44273.1"/>
    <property type="molecule type" value="Genomic_DNA"/>
</dbReference>
<feature type="domain" description="HTH tetR-type" evidence="5">
    <location>
        <begin position="31"/>
        <end position="91"/>
    </location>
</feature>
<organism evidence="6 7">
    <name type="scientific">Neorhodopirellula lusitana</name>
    <dbReference type="NCBI Taxonomy" id="445327"/>
    <lineage>
        <taxon>Bacteria</taxon>
        <taxon>Pseudomonadati</taxon>
        <taxon>Planctomycetota</taxon>
        <taxon>Planctomycetia</taxon>
        <taxon>Pirellulales</taxon>
        <taxon>Pirellulaceae</taxon>
        <taxon>Neorhodopirellula</taxon>
    </lineage>
</organism>
<evidence type="ECO:0000256" key="2">
    <source>
        <dbReference type="ARBA" id="ARBA00023125"/>
    </source>
</evidence>
<dbReference type="SUPFAM" id="SSF46689">
    <property type="entry name" value="Homeodomain-like"/>
    <property type="match status" value="1"/>
</dbReference>
<dbReference type="PROSITE" id="PS50977">
    <property type="entry name" value="HTH_TETR_2"/>
    <property type="match status" value="1"/>
</dbReference>
<name>A0ABY1PSK5_9BACT</name>
<evidence type="ECO:0000256" key="1">
    <source>
        <dbReference type="ARBA" id="ARBA00023015"/>
    </source>
</evidence>
<evidence type="ECO:0000313" key="7">
    <source>
        <dbReference type="Proteomes" id="UP001158067"/>
    </source>
</evidence>
<keyword evidence="2 4" id="KW-0238">DNA-binding</keyword>
<proteinExistence type="predicted"/>
<dbReference type="PRINTS" id="PR00455">
    <property type="entry name" value="HTHTETR"/>
</dbReference>
<protein>
    <submittedName>
        <fullName evidence="6">Transcriptional regulator, TetR family</fullName>
    </submittedName>
</protein>
<dbReference type="PANTHER" id="PTHR30055">
    <property type="entry name" value="HTH-TYPE TRANSCRIPTIONAL REGULATOR RUTR"/>
    <property type="match status" value="1"/>
</dbReference>